<sequence>MNTLPLPKLGQLQLNIPPALPTLQSIQQLFDQTLPKLTQFAQHTIRQQKQLREDQDKVFVKSIVNRFDKKDEGIILTIPCSNECKQPFFTTVSNTSYVEKKEYLQILNTAIKSEQLIDALETDPYSPLFRDGADQIRFLLHSVASALTLAKIKSKQGAQLASSTIQMNEYGYSDVDDRVGQQLRLRQKQPYVQSSPLAQHSSVEKPQQIKHEYYEGEHTPFDTEYDYAPDSDRMSVNNRSDQFSISLSISNSLLSFHNSIHFKEEINENELRQLGMHMLQKLITLAYDSDIESNSMEYIAAKIGECALSLGQIFVSLSPKGLAQLMNAVGERSKEAFISLGDQRHPFNQTAQKMITSLPSTITPSIQQTNILMNPSVQSPESVSVSMKLLQSPSDQSPAALNSQYTNQLQIHPSQRLTFDELINLYINSMKSVFPQQLLRLIGVIPQGCEPSKKGIGVQFGQGLINKLLIGQDKKKRINEQGINQIENIGNKGEKIQLQIPIQSHSSSSSSQTQPVGAFTAPNQIWEEPIRILLLIQASSEYSLLNQLLDRINFTQVIYEQQLAQQGNLLQITSKEGREKESQQKNTNQISSDLLQSFEKFIQAIIDNICLLYRFGFNMSIIPLDENGDQVNSQNQSPIEENKIQQQDQLNIESLGALTKKQETNHLSLTVNKYGYIVTNQHSLLYQRHLDLLYSILKLRGKVNKDIIKITVDYMFLLLISLEKGSSFQIHTQPGGFGGGQSLKQSTQPLSRSTSSINPIITSSSSSSYSSNLQHGQQSRLTHSAQPSFSTVKSLHVLRSIPADLIKLIISLCSEVAQNDYSFANKTLEILSDYLCALRWNTNQGQKQRDASLFTFLEYGVVNELVQSIRILATTPYMVTKELIVYQDEMIHFEDWDEPYRQNKEKEKEKEKDNKKDRKKLRRKESYSQIRKQKPYFGDDDQVVQRIFLVTDALSAALFPQRVKNVLYIQEKQDQQGKYGPQQQQSSSYQTSSNQKASNYRRPLGEVKIDSDILDIYVAFENTINEMLNMQISIPQSDNEQSMLKQDGSDLLNKEDQQNVFEISPQQKQIILSHIWLIYSEVVIGWFCRPSAASNDLVDEISLFDAVF</sequence>
<feature type="non-terminal residue" evidence="2">
    <location>
        <position position="1108"/>
    </location>
</feature>
<dbReference type="Proteomes" id="UP000324800">
    <property type="component" value="Unassembled WGS sequence"/>
</dbReference>
<gene>
    <name evidence="2" type="ORF">EZS28_004015</name>
</gene>
<accession>A0A5J4X155</accession>
<feature type="region of interest" description="Disordered" evidence="1">
    <location>
        <begin position="975"/>
        <end position="999"/>
    </location>
</feature>
<feature type="region of interest" description="Disordered" evidence="1">
    <location>
        <begin position="903"/>
        <end position="927"/>
    </location>
</feature>
<reference evidence="2 3" key="1">
    <citation type="submission" date="2019-03" db="EMBL/GenBank/DDBJ databases">
        <title>Single cell metagenomics reveals metabolic interactions within the superorganism composed of flagellate Streblomastix strix and complex community of Bacteroidetes bacteria on its surface.</title>
        <authorList>
            <person name="Treitli S.C."/>
            <person name="Kolisko M."/>
            <person name="Husnik F."/>
            <person name="Keeling P."/>
            <person name="Hampl V."/>
        </authorList>
    </citation>
    <scope>NUCLEOTIDE SEQUENCE [LARGE SCALE GENOMIC DNA]</scope>
    <source>
        <strain evidence="2">ST1C</strain>
    </source>
</reference>
<organism evidence="2 3">
    <name type="scientific">Streblomastix strix</name>
    <dbReference type="NCBI Taxonomy" id="222440"/>
    <lineage>
        <taxon>Eukaryota</taxon>
        <taxon>Metamonada</taxon>
        <taxon>Preaxostyla</taxon>
        <taxon>Oxymonadida</taxon>
        <taxon>Streblomastigidae</taxon>
        <taxon>Streblomastix</taxon>
    </lineage>
</organism>
<dbReference type="EMBL" id="SNRW01000558">
    <property type="protein sequence ID" value="KAA6400462.1"/>
    <property type="molecule type" value="Genomic_DNA"/>
</dbReference>
<evidence type="ECO:0000313" key="3">
    <source>
        <dbReference type="Proteomes" id="UP000324800"/>
    </source>
</evidence>
<protein>
    <submittedName>
        <fullName evidence="2">Uncharacterized protein</fullName>
    </submittedName>
</protein>
<evidence type="ECO:0000313" key="2">
    <source>
        <dbReference type="EMBL" id="KAA6400462.1"/>
    </source>
</evidence>
<comment type="caution">
    <text evidence="2">The sequence shown here is derived from an EMBL/GenBank/DDBJ whole genome shotgun (WGS) entry which is preliminary data.</text>
</comment>
<proteinExistence type="predicted"/>
<name>A0A5J4X155_9EUKA</name>
<feature type="compositionally biased region" description="Low complexity" evidence="1">
    <location>
        <begin position="976"/>
        <end position="998"/>
    </location>
</feature>
<dbReference type="AlphaFoldDB" id="A0A5J4X155"/>
<evidence type="ECO:0000256" key="1">
    <source>
        <dbReference type="SAM" id="MobiDB-lite"/>
    </source>
</evidence>
<feature type="compositionally biased region" description="Basic and acidic residues" evidence="1">
    <location>
        <begin position="903"/>
        <end position="916"/>
    </location>
</feature>